<reference evidence="2" key="1">
    <citation type="submission" date="2022-01" db="EMBL/GenBank/DDBJ databases">
        <title>Genome Sequence Resource for Two Populations of Ditylenchus destructor, the Migratory Endoparasitic Phytonematode.</title>
        <authorList>
            <person name="Zhang H."/>
            <person name="Lin R."/>
            <person name="Xie B."/>
        </authorList>
    </citation>
    <scope>NUCLEOTIDE SEQUENCE</scope>
    <source>
        <strain evidence="2">BazhouSP</strain>
    </source>
</reference>
<dbReference type="PANTHER" id="PTHR39158:SF1">
    <property type="entry name" value="DNAJ HOMOLOG SUBFAMILY C MEMBER 28"/>
    <property type="match status" value="1"/>
</dbReference>
<keyword evidence="3" id="KW-1185">Reference proteome</keyword>
<accession>A0AAD4MSH7</accession>
<dbReference type="EMBL" id="JAKKPZ010000074">
    <property type="protein sequence ID" value="KAI1703949.1"/>
    <property type="molecule type" value="Genomic_DNA"/>
</dbReference>
<dbReference type="Proteomes" id="UP001201812">
    <property type="component" value="Unassembled WGS sequence"/>
</dbReference>
<evidence type="ECO:0000259" key="1">
    <source>
        <dbReference type="Pfam" id="PF09350"/>
    </source>
</evidence>
<sequence>MLKIEIETADALRTLEQSNTYKRVRQTQKMTGMIERVVEDMILSSMATGQFDNLRGQGKPLEDDLTNPYIDETEKRINKILKNNGFTPLWIAREAEVRQMIDELRKGLKAEKLKEVVTEKEFPHLGDCTNVQPTILENRILQINKAIRDYNLISPTLDRQFLHLSAERELQRARTDALKLYEESAQNNHSGMEHLPETIVELDKIRAKLRKMSAERSSQKHSQENSRAILKSFLANFSRSAL</sequence>
<dbReference type="Pfam" id="PF09350">
    <property type="entry name" value="DJC28_CD"/>
    <property type="match status" value="1"/>
</dbReference>
<evidence type="ECO:0000313" key="2">
    <source>
        <dbReference type="EMBL" id="KAI1703949.1"/>
    </source>
</evidence>
<dbReference type="InterPro" id="IPR052573">
    <property type="entry name" value="DnaJ_C_subfamily_28"/>
</dbReference>
<feature type="domain" description="DnaJ homologue subfamily C member 28 conserved" evidence="1">
    <location>
        <begin position="37"/>
        <end position="105"/>
    </location>
</feature>
<dbReference type="InterPro" id="IPR018961">
    <property type="entry name" value="DnaJ_homolog_subfam-C_membr-28"/>
</dbReference>
<name>A0AAD4MSH7_9BILA</name>
<organism evidence="2 3">
    <name type="scientific">Ditylenchus destructor</name>
    <dbReference type="NCBI Taxonomy" id="166010"/>
    <lineage>
        <taxon>Eukaryota</taxon>
        <taxon>Metazoa</taxon>
        <taxon>Ecdysozoa</taxon>
        <taxon>Nematoda</taxon>
        <taxon>Chromadorea</taxon>
        <taxon>Rhabditida</taxon>
        <taxon>Tylenchina</taxon>
        <taxon>Tylenchomorpha</taxon>
        <taxon>Sphaerularioidea</taxon>
        <taxon>Anguinidae</taxon>
        <taxon>Anguininae</taxon>
        <taxon>Ditylenchus</taxon>
    </lineage>
</organism>
<evidence type="ECO:0000313" key="3">
    <source>
        <dbReference type="Proteomes" id="UP001201812"/>
    </source>
</evidence>
<proteinExistence type="predicted"/>
<dbReference type="PANTHER" id="PTHR39158">
    <property type="entry name" value="OS08G0560600 PROTEIN"/>
    <property type="match status" value="1"/>
</dbReference>
<dbReference type="AlphaFoldDB" id="A0AAD4MSH7"/>
<gene>
    <name evidence="2" type="ORF">DdX_14564</name>
</gene>
<comment type="caution">
    <text evidence="2">The sequence shown here is derived from an EMBL/GenBank/DDBJ whole genome shotgun (WGS) entry which is preliminary data.</text>
</comment>
<protein>
    <submittedName>
        <fullName evidence="2">DnaJ like protein subfamily C member 28</fullName>
    </submittedName>
</protein>